<dbReference type="EMBL" id="BKCJ010485871">
    <property type="protein sequence ID" value="GFA77689.1"/>
    <property type="molecule type" value="Genomic_DNA"/>
</dbReference>
<sequence>MRQDGWFVVPLYHFKSKHTTADIQSEFESRTTSMNLLVAGFEFHPSEEKVELQVFEEYQHIVEVASQSLFYTSLDELKQILSKGVHLNGYKTWFSLNEKEHCHMISIKDCLIPYQDFPSQYKSDRRSRFPAGLYQTNNKGFKTHVKTQFLSPLITYTANLVFDSSSSGVQAYVDLKYTLSGESTTFTVYLANETNNCLYMAELYEFTNDGSIFDQEIMFDDCETNIGVEGILFQPLEIVD</sequence>
<gene>
    <name evidence="1" type="ORF">Tci_649661</name>
</gene>
<dbReference type="GO" id="GO:0016301">
    <property type="term" value="F:kinase activity"/>
    <property type="evidence" value="ECO:0007669"/>
    <property type="project" value="UniProtKB-KW"/>
</dbReference>
<reference evidence="1" key="1">
    <citation type="journal article" date="2019" name="Sci. Rep.">
        <title>Draft genome of Tanacetum cinerariifolium, the natural source of mosquito coil.</title>
        <authorList>
            <person name="Yamashiro T."/>
            <person name="Shiraishi A."/>
            <person name="Satake H."/>
            <person name="Nakayama K."/>
        </authorList>
    </citation>
    <scope>NUCLEOTIDE SEQUENCE</scope>
</reference>
<dbReference type="AlphaFoldDB" id="A0A699K6L8"/>
<name>A0A699K6L8_TANCI</name>
<protein>
    <submittedName>
        <fullName evidence="1">Protein kinase-like domain, phloem protein 2-like protein</fullName>
    </submittedName>
</protein>
<keyword evidence="1" id="KW-0808">Transferase</keyword>
<keyword evidence="1" id="KW-0418">Kinase</keyword>
<evidence type="ECO:0000313" key="1">
    <source>
        <dbReference type="EMBL" id="GFA77689.1"/>
    </source>
</evidence>
<comment type="caution">
    <text evidence="1">The sequence shown here is derived from an EMBL/GenBank/DDBJ whole genome shotgun (WGS) entry which is preliminary data.</text>
</comment>
<accession>A0A699K6L8</accession>
<proteinExistence type="predicted"/>
<organism evidence="1">
    <name type="scientific">Tanacetum cinerariifolium</name>
    <name type="common">Dalmatian daisy</name>
    <name type="synonym">Chrysanthemum cinerariifolium</name>
    <dbReference type="NCBI Taxonomy" id="118510"/>
    <lineage>
        <taxon>Eukaryota</taxon>
        <taxon>Viridiplantae</taxon>
        <taxon>Streptophyta</taxon>
        <taxon>Embryophyta</taxon>
        <taxon>Tracheophyta</taxon>
        <taxon>Spermatophyta</taxon>
        <taxon>Magnoliopsida</taxon>
        <taxon>eudicotyledons</taxon>
        <taxon>Gunneridae</taxon>
        <taxon>Pentapetalae</taxon>
        <taxon>asterids</taxon>
        <taxon>campanulids</taxon>
        <taxon>Asterales</taxon>
        <taxon>Asteraceae</taxon>
        <taxon>Asteroideae</taxon>
        <taxon>Anthemideae</taxon>
        <taxon>Anthemidinae</taxon>
        <taxon>Tanacetum</taxon>
    </lineage>
</organism>
<feature type="non-terminal residue" evidence="1">
    <location>
        <position position="240"/>
    </location>
</feature>